<evidence type="ECO:0000259" key="2">
    <source>
        <dbReference type="Pfam" id="PF12773"/>
    </source>
</evidence>
<reference evidence="3" key="1">
    <citation type="submission" date="2023-06" db="EMBL/GenBank/DDBJ databases">
        <title>Genomic of Parafulvivirga corallium.</title>
        <authorList>
            <person name="Wang G."/>
        </authorList>
    </citation>
    <scope>NUCLEOTIDE SEQUENCE</scope>
    <source>
        <strain evidence="3">BMA10</strain>
    </source>
</reference>
<feature type="transmembrane region" description="Helical" evidence="1">
    <location>
        <begin position="278"/>
        <end position="298"/>
    </location>
</feature>
<evidence type="ECO:0000313" key="3">
    <source>
        <dbReference type="EMBL" id="MDN5199797.1"/>
    </source>
</evidence>
<keyword evidence="1" id="KW-0812">Transmembrane</keyword>
<gene>
    <name evidence="3" type="ORF">QQ008_00445</name>
</gene>
<dbReference type="EMBL" id="JAUJEA010000001">
    <property type="protein sequence ID" value="MDN5199797.1"/>
    <property type="molecule type" value="Genomic_DNA"/>
</dbReference>
<feature type="domain" description="DZANK-type" evidence="2">
    <location>
        <begin position="308"/>
        <end position="352"/>
    </location>
</feature>
<accession>A0ABT8KGF8</accession>
<comment type="caution">
    <text evidence="3">The sequence shown here is derived from an EMBL/GenBank/DDBJ whole genome shotgun (WGS) entry which is preliminary data.</text>
</comment>
<sequence>MKILINKFGYIKIALIAVVVILVNWSIYRLEPGVAGARKRQANYAPRYIEQLINKNQRSLDSMAAEIATHSDREHIDLTALYSKHKTKDQVQDVIPELLQEDREVQAYKAYIWLSDSVQNFAAGTPPQTFSFLNEFYGKHKTLIENDKFYANQDEFLLTFVDISDDLDFSRTISNSGRPSQWRFYQTNESIYEQRQKGIFILSSNVTNSEGQKIGQLTMKLDDADNYYLIYTDRGEELHKNHQRYMWFINVFCVLVIWYLLPSWVYSDAKRRGVRKPMFWAFMALISHFFGLAIYLIARPKTTVSDGCPRCNKNLPPYSEYCPHCGFQVADQKCPGCHKSVEEDWAFCSACGTNLKRQVDE</sequence>
<keyword evidence="1" id="KW-0472">Membrane</keyword>
<evidence type="ECO:0000313" key="4">
    <source>
        <dbReference type="Proteomes" id="UP001172082"/>
    </source>
</evidence>
<organism evidence="3 4">
    <name type="scientific">Splendidivirga corallicola</name>
    <dbReference type="NCBI Taxonomy" id="3051826"/>
    <lineage>
        <taxon>Bacteria</taxon>
        <taxon>Pseudomonadati</taxon>
        <taxon>Bacteroidota</taxon>
        <taxon>Cytophagia</taxon>
        <taxon>Cytophagales</taxon>
        <taxon>Splendidivirgaceae</taxon>
        <taxon>Splendidivirga</taxon>
    </lineage>
</organism>
<proteinExistence type="predicted"/>
<protein>
    <submittedName>
        <fullName evidence="3">Zinc ribbon domain-containing protein</fullName>
    </submittedName>
</protein>
<feature type="transmembrane region" description="Helical" evidence="1">
    <location>
        <begin position="9"/>
        <end position="28"/>
    </location>
</feature>
<keyword evidence="1" id="KW-1133">Transmembrane helix</keyword>
<name>A0ABT8KGF8_9BACT</name>
<dbReference type="Proteomes" id="UP001172082">
    <property type="component" value="Unassembled WGS sequence"/>
</dbReference>
<dbReference type="Pfam" id="PF12773">
    <property type="entry name" value="DZR"/>
    <property type="match status" value="1"/>
</dbReference>
<dbReference type="InterPro" id="IPR025874">
    <property type="entry name" value="DZR"/>
</dbReference>
<keyword evidence="4" id="KW-1185">Reference proteome</keyword>
<evidence type="ECO:0000256" key="1">
    <source>
        <dbReference type="SAM" id="Phobius"/>
    </source>
</evidence>
<feature type="transmembrane region" description="Helical" evidence="1">
    <location>
        <begin position="245"/>
        <end position="266"/>
    </location>
</feature>
<dbReference type="RefSeq" id="WP_346749829.1">
    <property type="nucleotide sequence ID" value="NZ_JAUJEA010000001.1"/>
</dbReference>